<gene>
    <name evidence="1" type="ORF">Hsar01_00890</name>
</gene>
<dbReference type="EMBL" id="BAABRI010000004">
    <property type="protein sequence ID" value="GAA5481679.1"/>
    <property type="molecule type" value="Genomic_DNA"/>
</dbReference>
<protein>
    <submittedName>
        <fullName evidence="1">Uncharacterized protein</fullName>
    </submittedName>
</protein>
<keyword evidence="2" id="KW-1185">Reference proteome</keyword>
<sequence>MLSTIPSQYLCAGQRPRPNLHRHRVVHGMKETFVEGPKAVIQARYSGAQAAIMICSTLPAILGSLALTVPELLFPTEGHRAFFQYACNVSHDPMSLAPIMTGAVTTLLGLRIPLS</sequence>
<evidence type="ECO:0000313" key="2">
    <source>
        <dbReference type="Proteomes" id="UP001476282"/>
    </source>
</evidence>
<evidence type="ECO:0000313" key="1">
    <source>
        <dbReference type="EMBL" id="GAA5481679.1"/>
    </source>
</evidence>
<name>A0ABP9UNT0_9BACT</name>
<dbReference type="Proteomes" id="UP001476282">
    <property type="component" value="Unassembled WGS sequence"/>
</dbReference>
<organism evidence="1 2">
    <name type="scientific">Haloferula sargassicola</name>
    <dbReference type="NCBI Taxonomy" id="490096"/>
    <lineage>
        <taxon>Bacteria</taxon>
        <taxon>Pseudomonadati</taxon>
        <taxon>Verrucomicrobiota</taxon>
        <taxon>Verrucomicrobiia</taxon>
        <taxon>Verrucomicrobiales</taxon>
        <taxon>Verrucomicrobiaceae</taxon>
        <taxon>Haloferula</taxon>
    </lineage>
</organism>
<comment type="caution">
    <text evidence="1">The sequence shown here is derived from an EMBL/GenBank/DDBJ whole genome shotgun (WGS) entry which is preliminary data.</text>
</comment>
<proteinExistence type="predicted"/>
<accession>A0ABP9UNT0</accession>
<reference evidence="1 2" key="1">
    <citation type="submission" date="2024-02" db="EMBL/GenBank/DDBJ databases">
        <title>Haloferula sargassicola NBRC 104335.</title>
        <authorList>
            <person name="Ichikawa N."/>
            <person name="Katano-Makiyama Y."/>
            <person name="Hidaka K."/>
        </authorList>
    </citation>
    <scope>NUCLEOTIDE SEQUENCE [LARGE SCALE GENOMIC DNA]</scope>
    <source>
        <strain evidence="1 2">NBRC 104335</strain>
    </source>
</reference>